<evidence type="ECO:0000313" key="1">
    <source>
        <dbReference type="EMBL" id="KAK3246105.1"/>
    </source>
</evidence>
<keyword evidence="2" id="KW-1185">Reference proteome</keyword>
<evidence type="ECO:0000313" key="2">
    <source>
        <dbReference type="Proteomes" id="UP001190700"/>
    </source>
</evidence>
<proteinExistence type="predicted"/>
<dbReference type="EMBL" id="LGRX02030095">
    <property type="protein sequence ID" value="KAK3246105.1"/>
    <property type="molecule type" value="Genomic_DNA"/>
</dbReference>
<comment type="caution">
    <text evidence="1">The sequence shown here is derived from an EMBL/GenBank/DDBJ whole genome shotgun (WGS) entry which is preliminary data.</text>
</comment>
<dbReference type="Proteomes" id="UP001190700">
    <property type="component" value="Unassembled WGS sequence"/>
</dbReference>
<sequence>MVAKYALLCNYVCADRAWEIRCVVGIFFSKLFFWTGLGARSTRYFVDIEVILDLAITVEEYRVVSEENGEGYTSARLARITDDSLDPFSRACVQFDIYSAILCGLAFGRFVSKKRGRRSDEVDYDNMFSEENGGLQADGIDDSVSAALACMYLYQAIRILSNMVSPACADTFEDPVYVRSLRIAVDFLYIAAIRTVQRVNVSVAET</sequence>
<organism evidence="1 2">
    <name type="scientific">Cymbomonas tetramitiformis</name>
    <dbReference type="NCBI Taxonomy" id="36881"/>
    <lineage>
        <taxon>Eukaryota</taxon>
        <taxon>Viridiplantae</taxon>
        <taxon>Chlorophyta</taxon>
        <taxon>Pyramimonadophyceae</taxon>
        <taxon>Pyramimonadales</taxon>
        <taxon>Pyramimonadaceae</taxon>
        <taxon>Cymbomonas</taxon>
    </lineage>
</organism>
<gene>
    <name evidence="1" type="ORF">CYMTET_44326</name>
</gene>
<reference evidence="1 2" key="1">
    <citation type="journal article" date="2015" name="Genome Biol. Evol.">
        <title>Comparative Genomics of a Bacterivorous Green Alga Reveals Evolutionary Causalities and Consequences of Phago-Mixotrophic Mode of Nutrition.</title>
        <authorList>
            <person name="Burns J.A."/>
            <person name="Paasch A."/>
            <person name="Narechania A."/>
            <person name="Kim E."/>
        </authorList>
    </citation>
    <scope>NUCLEOTIDE SEQUENCE [LARGE SCALE GENOMIC DNA]</scope>
    <source>
        <strain evidence="1 2">PLY_AMNH</strain>
    </source>
</reference>
<accession>A0AAE0C274</accession>
<name>A0AAE0C274_9CHLO</name>
<dbReference type="AlphaFoldDB" id="A0AAE0C274"/>
<protein>
    <submittedName>
        <fullName evidence="1">Uncharacterized protein</fullName>
    </submittedName>
</protein>